<protein>
    <recommendedName>
        <fullName evidence="3">DUF4201 domain-containing protein</fullName>
    </recommendedName>
</protein>
<accession>A0A4S2M2C6</accession>
<dbReference type="OrthoDB" id="10317157at2759"/>
<dbReference type="AlphaFoldDB" id="A0A4S2M2C6"/>
<gene>
    <name evidence="1" type="ORF">CRM22_003221</name>
</gene>
<reference evidence="1 2" key="1">
    <citation type="journal article" date="2019" name="BMC Genomics">
        <title>New insights from Opisthorchis felineus genome: update on genomics of the epidemiologically important liver flukes.</title>
        <authorList>
            <person name="Ershov N.I."/>
            <person name="Mordvinov V.A."/>
            <person name="Prokhortchouk E.B."/>
            <person name="Pakharukova M.Y."/>
            <person name="Gunbin K.V."/>
            <person name="Ustyantsev K."/>
            <person name="Genaev M.A."/>
            <person name="Blinov A.G."/>
            <person name="Mazur A."/>
            <person name="Boulygina E."/>
            <person name="Tsygankova S."/>
            <person name="Khrameeva E."/>
            <person name="Chekanov N."/>
            <person name="Fan G."/>
            <person name="Xiao A."/>
            <person name="Zhang H."/>
            <person name="Xu X."/>
            <person name="Yang H."/>
            <person name="Solovyev V."/>
            <person name="Lee S.M."/>
            <person name="Liu X."/>
            <person name="Afonnikov D.A."/>
            <person name="Skryabin K.G."/>
        </authorList>
    </citation>
    <scope>NUCLEOTIDE SEQUENCE [LARGE SCALE GENOMIC DNA]</scope>
    <source>
        <strain evidence="1">AK-0245</strain>
        <tissue evidence="1">Whole organism</tissue>
    </source>
</reference>
<sequence>MDLGAQNVFRITTPDKVGLSEMHQRIRRKKEDLERIQVENMMLHKYISHFFPDTRPSQMAAVRASHKRLSKPSMTTERSAVISISQKCLVAQFCLEKETENLRQLIEESEKEFENGNIILTLFAERAMDLQKSKHTFQKMVFEQEPYTFEILQRYFKLMCRRWDAIESKLRLNSTDQRNKLRDLRGKVESIRGLDEGAELIDIEYARVLNRLRRGVLNELYAKILRRKGELGTLVNHLRIHSTELNRCVKELAATSSLTERRYLLTSEASGLLKLNAQQLRRLRKMSHQIHTTQSQYKVPAPRQLIDVYTENRSLTKALPVAQNRLMMSRELFKKHKKIWADISGSKR</sequence>
<dbReference type="EMBL" id="SJOL01005409">
    <property type="protein sequence ID" value="TGZ70393.1"/>
    <property type="molecule type" value="Genomic_DNA"/>
</dbReference>
<comment type="caution">
    <text evidence="1">The sequence shown here is derived from an EMBL/GenBank/DDBJ whole genome shotgun (WGS) entry which is preliminary data.</text>
</comment>
<evidence type="ECO:0000313" key="2">
    <source>
        <dbReference type="Proteomes" id="UP000308267"/>
    </source>
</evidence>
<keyword evidence="2" id="KW-1185">Reference proteome</keyword>
<dbReference type="Proteomes" id="UP000308267">
    <property type="component" value="Unassembled WGS sequence"/>
</dbReference>
<name>A0A4S2M2C6_OPIFE</name>
<proteinExistence type="predicted"/>
<evidence type="ECO:0000313" key="1">
    <source>
        <dbReference type="EMBL" id="TGZ70393.1"/>
    </source>
</evidence>
<evidence type="ECO:0008006" key="3">
    <source>
        <dbReference type="Google" id="ProtNLM"/>
    </source>
</evidence>
<organism evidence="1 2">
    <name type="scientific">Opisthorchis felineus</name>
    <dbReference type="NCBI Taxonomy" id="147828"/>
    <lineage>
        <taxon>Eukaryota</taxon>
        <taxon>Metazoa</taxon>
        <taxon>Spiralia</taxon>
        <taxon>Lophotrochozoa</taxon>
        <taxon>Platyhelminthes</taxon>
        <taxon>Trematoda</taxon>
        <taxon>Digenea</taxon>
        <taxon>Opisthorchiida</taxon>
        <taxon>Opisthorchiata</taxon>
        <taxon>Opisthorchiidae</taxon>
        <taxon>Opisthorchis</taxon>
    </lineage>
</organism>